<accession>A0A161MI20</accession>
<reference evidence="1" key="1">
    <citation type="submission" date="2016-04" db="EMBL/GenBank/DDBJ databases">
        <authorList>
            <person name="Calderon-Fernandez G.M.Sr."/>
        </authorList>
    </citation>
    <scope>NUCLEOTIDE SEQUENCE</scope>
    <source>
        <strain evidence="1">Int1</strain>
        <tissue evidence="1">Integument</tissue>
    </source>
</reference>
<sequence length="50" mass="5870">MVKKYHITENRSLDGVDEFINRRKMTEFGNLNLVEMRDADGQDMIRLPGD</sequence>
<evidence type="ECO:0000313" key="1">
    <source>
        <dbReference type="EMBL" id="JAR96947.1"/>
    </source>
</evidence>
<name>A0A161MI20_TRIIF</name>
<dbReference type="GO" id="GO:0000462">
    <property type="term" value="P:maturation of SSU-rRNA from tricistronic rRNA transcript (SSU-rRNA, 5.8S rRNA, LSU-rRNA)"/>
    <property type="evidence" value="ECO:0007669"/>
    <property type="project" value="TreeGrafter"/>
</dbReference>
<dbReference type="GO" id="GO:0000028">
    <property type="term" value="P:ribosomal small subunit assembly"/>
    <property type="evidence" value="ECO:0007669"/>
    <property type="project" value="TreeGrafter"/>
</dbReference>
<protein>
    <submittedName>
        <fullName evidence="1">Periodic tryptophan protein 2-like protein</fullName>
    </submittedName>
</protein>
<dbReference type="EMBL" id="GEMB01006391">
    <property type="protein sequence ID" value="JAR96947.1"/>
    <property type="molecule type" value="Transcribed_RNA"/>
</dbReference>
<proteinExistence type="predicted"/>
<dbReference type="GO" id="GO:0032040">
    <property type="term" value="C:small-subunit processome"/>
    <property type="evidence" value="ECO:0007669"/>
    <property type="project" value="TreeGrafter"/>
</dbReference>
<dbReference type="InterPro" id="IPR027145">
    <property type="entry name" value="PWP2"/>
</dbReference>
<dbReference type="AlphaFoldDB" id="A0A161MI20"/>
<dbReference type="PANTHER" id="PTHR19858">
    <property type="entry name" value="WD40 REPEAT PROTEIN"/>
    <property type="match status" value="1"/>
</dbReference>
<dbReference type="GO" id="GO:0034388">
    <property type="term" value="C:Pwp2p-containing subcomplex of 90S preribosome"/>
    <property type="evidence" value="ECO:0007669"/>
    <property type="project" value="TreeGrafter"/>
</dbReference>
<dbReference type="PANTHER" id="PTHR19858:SF0">
    <property type="entry name" value="PERIODIC TRYPTOPHAN PROTEIN 2 HOMOLOG"/>
    <property type="match status" value="1"/>
</dbReference>
<reference evidence="1" key="2">
    <citation type="journal article" date="2017" name="J. Med. Entomol.">
        <title>Transcriptome Analysis of the Triatoma infestans (Hemiptera: Reduviidae) Integument.</title>
        <authorList>
            <person name="Calderon-Fernandez G.M."/>
            <person name="Moriconi D.E."/>
            <person name="Dulbecco A.B."/>
            <person name="Juarez M.P."/>
        </authorList>
    </citation>
    <scope>NUCLEOTIDE SEQUENCE</scope>
    <source>
        <strain evidence="1">Int1</strain>
        <tissue evidence="1">Integument</tissue>
    </source>
</reference>
<organism evidence="1">
    <name type="scientific">Triatoma infestans</name>
    <name type="common">Assassin bug</name>
    <dbReference type="NCBI Taxonomy" id="30076"/>
    <lineage>
        <taxon>Eukaryota</taxon>
        <taxon>Metazoa</taxon>
        <taxon>Ecdysozoa</taxon>
        <taxon>Arthropoda</taxon>
        <taxon>Hexapoda</taxon>
        <taxon>Insecta</taxon>
        <taxon>Pterygota</taxon>
        <taxon>Neoptera</taxon>
        <taxon>Paraneoptera</taxon>
        <taxon>Hemiptera</taxon>
        <taxon>Heteroptera</taxon>
        <taxon>Panheteroptera</taxon>
        <taxon>Cimicomorpha</taxon>
        <taxon>Reduviidae</taxon>
        <taxon>Triatominae</taxon>
        <taxon>Triatoma</taxon>
    </lineage>
</organism>